<dbReference type="AlphaFoldDB" id="A0A6B8KMR9"/>
<reference evidence="2 3" key="1">
    <citation type="submission" date="2019-11" db="EMBL/GenBank/DDBJ databases">
        <title>The genome sequence of Methylocystis heyeri.</title>
        <authorList>
            <person name="Oshkin I.Y."/>
            <person name="Miroshnikov K."/>
            <person name="Dedysh S.N."/>
        </authorList>
    </citation>
    <scope>NUCLEOTIDE SEQUENCE [LARGE SCALE GENOMIC DNA]</scope>
    <source>
        <strain evidence="2 3">H2</strain>
        <plasmid evidence="2 3">unnamed1</plasmid>
    </source>
</reference>
<evidence type="ECO:0000313" key="3">
    <source>
        <dbReference type="Proteomes" id="UP000309061"/>
    </source>
</evidence>
<dbReference type="InterPro" id="IPR036291">
    <property type="entry name" value="NAD(P)-bd_dom_sf"/>
</dbReference>
<dbReference type="SUPFAM" id="SSF50129">
    <property type="entry name" value="GroES-like"/>
    <property type="match status" value="1"/>
</dbReference>
<dbReference type="OrthoDB" id="9792321at2"/>
<dbReference type="InterPro" id="IPR013154">
    <property type="entry name" value="ADH-like_N"/>
</dbReference>
<dbReference type="KEGG" id="mhey:H2LOC_020720"/>
<dbReference type="SUPFAM" id="SSF51735">
    <property type="entry name" value="NAD(P)-binding Rossmann-fold domains"/>
    <property type="match status" value="1"/>
</dbReference>
<evidence type="ECO:0000313" key="2">
    <source>
        <dbReference type="EMBL" id="QGM48218.1"/>
    </source>
</evidence>
<keyword evidence="3" id="KW-1185">Reference proteome</keyword>
<dbReference type="SMART" id="SM00829">
    <property type="entry name" value="PKS_ER"/>
    <property type="match status" value="1"/>
</dbReference>
<dbReference type="Gene3D" id="3.40.50.720">
    <property type="entry name" value="NAD(P)-binding Rossmann-like Domain"/>
    <property type="match status" value="1"/>
</dbReference>
<feature type="domain" description="Enoyl reductase (ER)" evidence="1">
    <location>
        <begin position="10"/>
        <end position="315"/>
    </location>
</feature>
<accession>A0A6B8KMR9</accession>
<dbReference type="RefSeq" id="WP_136498105.1">
    <property type="nucleotide sequence ID" value="NZ_CP046053.1"/>
</dbReference>
<gene>
    <name evidence="2" type="ORF">H2LOC_020720</name>
</gene>
<dbReference type="InterPro" id="IPR011032">
    <property type="entry name" value="GroES-like_sf"/>
</dbReference>
<dbReference type="CDD" id="cd08267">
    <property type="entry name" value="MDR1"/>
    <property type="match status" value="1"/>
</dbReference>
<dbReference type="Gene3D" id="3.90.180.10">
    <property type="entry name" value="Medium-chain alcohol dehydrogenases, catalytic domain"/>
    <property type="match status" value="1"/>
</dbReference>
<geneLocation type="plasmid" evidence="2">
    <name>unnamed1</name>
</geneLocation>
<proteinExistence type="predicted"/>
<dbReference type="InterPro" id="IPR020843">
    <property type="entry name" value="ER"/>
</dbReference>
<sequence length="326" mass="34290">MKAIAIDGYGDAGELQAREAPDLKPGNEDILIRVRAAGVNPLDWKIRQGQLRLFLRLRFPYVLGSDIAGEVVSTGILAKRFKAGDPVFAFSDPKRGGAYAELAVVNQAAAARKPDSLDFAETASLPIAGCTALQALRDIGRVSQGAKVLVLGGAGGVGHFAVQIAKALGAMTTATCGPANVDFVRSLGADCVIDYSRKNCLGGRDHYDVIFDAVGKSSFSACRHALAPGGTYVTTLPSPDLFFWGPVQRVAKLFGQAKQARLIMVRPNGEDLAYLGGLADKGKLKPTVSLRFPLDRASEAHQASQAGHARGKIVLDICGHASALPA</sequence>
<dbReference type="PANTHER" id="PTHR44013">
    <property type="entry name" value="ZINC-TYPE ALCOHOL DEHYDROGENASE-LIKE PROTEIN C16A3.02C"/>
    <property type="match status" value="1"/>
</dbReference>
<dbReference type="Pfam" id="PF08240">
    <property type="entry name" value="ADH_N"/>
    <property type="match status" value="1"/>
</dbReference>
<protein>
    <submittedName>
        <fullName evidence="2">Zinc-binding dehydrogenase</fullName>
    </submittedName>
</protein>
<dbReference type="GO" id="GO:0016491">
    <property type="term" value="F:oxidoreductase activity"/>
    <property type="evidence" value="ECO:0007669"/>
    <property type="project" value="InterPro"/>
</dbReference>
<evidence type="ECO:0000259" key="1">
    <source>
        <dbReference type="SMART" id="SM00829"/>
    </source>
</evidence>
<keyword evidence="2" id="KW-0614">Plasmid</keyword>
<dbReference type="Proteomes" id="UP000309061">
    <property type="component" value="Plasmid unnamed1"/>
</dbReference>
<dbReference type="EMBL" id="CP046053">
    <property type="protein sequence ID" value="QGM48218.1"/>
    <property type="molecule type" value="Genomic_DNA"/>
</dbReference>
<name>A0A6B8KMR9_9HYPH</name>
<dbReference type="Pfam" id="PF13602">
    <property type="entry name" value="ADH_zinc_N_2"/>
    <property type="match status" value="1"/>
</dbReference>
<organism evidence="2 3">
    <name type="scientific">Methylocystis heyeri</name>
    <dbReference type="NCBI Taxonomy" id="391905"/>
    <lineage>
        <taxon>Bacteria</taxon>
        <taxon>Pseudomonadati</taxon>
        <taxon>Pseudomonadota</taxon>
        <taxon>Alphaproteobacteria</taxon>
        <taxon>Hyphomicrobiales</taxon>
        <taxon>Methylocystaceae</taxon>
        <taxon>Methylocystis</taxon>
    </lineage>
</organism>
<dbReference type="PANTHER" id="PTHR44013:SF1">
    <property type="entry name" value="ZINC-TYPE ALCOHOL DEHYDROGENASE-LIKE PROTEIN C16A3.02C"/>
    <property type="match status" value="1"/>
</dbReference>
<dbReference type="InterPro" id="IPR052733">
    <property type="entry name" value="Chloroplast_QOR"/>
</dbReference>